<dbReference type="Proteomes" id="UP001597414">
    <property type="component" value="Unassembled WGS sequence"/>
</dbReference>
<organism evidence="2 3">
    <name type="scientific">Shivajiella indica</name>
    <dbReference type="NCBI Taxonomy" id="872115"/>
    <lineage>
        <taxon>Bacteria</taxon>
        <taxon>Pseudomonadati</taxon>
        <taxon>Bacteroidota</taxon>
        <taxon>Cytophagia</taxon>
        <taxon>Cytophagales</taxon>
        <taxon>Cyclobacteriaceae</taxon>
        <taxon>Shivajiella</taxon>
    </lineage>
</organism>
<dbReference type="Gene3D" id="2.40.160.20">
    <property type="match status" value="1"/>
</dbReference>
<name>A0ABW5BCN3_9BACT</name>
<protein>
    <submittedName>
        <fullName evidence="2">Outer membrane beta-barrel protein</fullName>
    </submittedName>
</protein>
<proteinExistence type="predicted"/>
<feature type="chain" id="PRO_5046991324" evidence="1">
    <location>
        <begin position="22"/>
        <end position="198"/>
    </location>
</feature>
<dbReference type="InterPro" id="IPR011250">
    <property type="entry name" value="OMP/PagP_B-barrel"/>
</dbReference>
<feature type="signal peptide" evidence="1">
    <location>
        <begin position="1"/>
        <end position="21"/>
    </location>
</feature>
<keyword evidence="3" id="KW-1185">Reference proteome</keyword>
<dbReference type="RefSeq" id="WP_380804650.1">
    <property type="nucleotide sequence ID" value="NZ_JBHUIV010000020.1"/>
</dbReference>
<evidence type="ECO:0000256" key="1">
    <source>
        <dbReference type="SAM" id="SignalP"/>
    </source>
</evidence>
<reference evidence="3" key="1">
    <citation type="journal article" date="2019" name="Int. J. Syst. Evol. Microbiol.">
        <title>The Global Catalogue of Microorganisms (GCM) 10K type strain sequencing project: providing services to taxonomists for standard genome sequencing and annotation.</title>
        <authorList>
            <consortium name="The Broad Institute Genomics Platform"/>
            <consortium name="The Broad Institute Genome Sequencing Center for Infectious Disease"/>
            <person name="Wu L."/>
            <person name="Ma J."/>
        </authorList>
    </citation>
    <scope>NUCLEOTIDE SEQUENCE [LARGE SCALE GENOMIC DNA]</scope>
    <source>
        <strain evidence="3">KCTC 19812</strain>
    </source>
</reference>
<gene>
    <name evidence="2" type="ORF">ACFSKV_15370</name>
</gene>
<evidence type="ECO:0000313" key="2">
    <source>
        <dbReference type="EMBL" id="MFD2202956.1"/>
    </source>
</evidence>
<sequence>MKKLIYITSFLLFVAVSSATAQSYSTFSYSVGIPTSDLGDFISKTSWRGVTYDYRKLVQPNIGVGFTVGWNVFYEEKGSATYTIDNRSLTGKQWRYSNNFPLLVAADYYIKPGEDLNPFVGLGLGTLYTNRTTDMGIYRLERDAWSFAFQPEVGIKYSINYYAGLNLSLKYFYGLQAGDFNGDQSYLAFNIGYVFMGK</sequence>
<comment type="caution">
    <text evidence="2">The sequence shown here is derived from an EMBL/GenBank/DDBJ whole genome shotgun (WGS) entry which is preliminary data.</text>
</comment>
<keyword evidence="1" id="KW-0732">Signal</keyword>
<dbReference type="EMBL" id="JBHUIV010000020">
    <property type="protein sequence ID" value="MFD2202956.1"/>
    <property type="molecule type" value="Genomic_DNA"/>
</dbReference>
<accession>A0ABW5BCN3</accession>
<dbReference type="SUPFAM" id="SSF56925">
    <property type="entry name" value="OMPA-like"/>
    <property type="match status" value="1"/>
</dbReference>
<evidence type="ECO:0000313" key="3">
    <source>
        <dbReference type="Proteomes" id="UP001597414"/>
    </source>
</evidence>